<dbReference type="RefSeq" id="WP_006271690.1">
    <property type="nucleotide sequence ID" value="NZ_GL883077.1"/>
</dbReference>
<feature type="transmembrane region" description="Helical" evidence="1">
    <location>
        <begin position="83"/>
        <end position="106"/>
    </location>
</feature>
<dbReference type="STRING" id="715226.ABI_09490"/>
<dbReference type="OrthoDB" id="9888982at2"/>
<protein>
    <submittedName>
        <fullName evidence="2">Uncharacterized protein</fullName>
    </submittedName>
</protein>
<gene>
    <name evidence="2" type="ORF">ABI_09490</name>
</gene>
<organism evidence="2 3">
    <name type="scientific">Asticcacaulis biprosthecium C19</name>
    <dbReference type="NCBI Taxonomy" id="715226"/>
    <lineage>
        <taxon>Bacteria</taxon>
        <taxon>Pseudomonadati</taxon>
        <taxon>Pseudomonadota</taxon>
        <taxon>Alphaproteobacteria</taxon>
        <taxon>Caulobacterales</taxon>
        <taxon>Caulobacteraceae</taxon>
        <taxon>Asticcacaulis</taxon>
    </lineage>
</organism>
<evidence type="ECO:0000256" key="1">
    <source>
        <dbReference type="SAM" id="Phobius"/>
    </source>
</evidence>
<accession>F4QGR0</accession>
<dbReference type="Proteomes" id="UP000006512">
    <property type="component" value="Unassembled WGS sequence"/>
</dbReference>
<evidence type="ECO:0000313" key="3">
    <source>
        <dbReference type="Proteomes" id="UP000006512"/>
    </source>
</evidence>
<proteinExistence type="predicted"/>
<keyword evidence="1" id="KW-1133">Transmembrane helix</keyword>
<evidence type="ECO:0000313" key="2">
    <source>
        <dbReference type="EMBL" id="EGF92512.1"/>
    </source>
</evidence>
<keyword evidence="1" id="KW-0472">Membrane</keyword>
<name>F4QGR0_9CAUL</name>
<dbReference type="EMBL" id="GL883077">
    <property type="protein sequence ID" value="EGF92512.1"/>
    <property type="molecule type" value="Genomic_DNA"/>
</dbReference>
<keyword evidence="3" id="KW-1185">Reference proteome</keyword>
<reference evidence="3" key="1">
    <citation type="submission" date="2011-03" db="EMBL/GenBank/DDBJ databases">
        <title>Draft genome sequence of Brevundimonas diminuta.</title>
        <authorList>
            <person name="Brown P.J.B."/>
            <person name="Buechlein A."/>
            <person name="Hemmerich C."/>
            <person name="Brun Y.V."/>
        </authorList>
    </citation>
    <scope>NUCLEOTIDE SEQUENCE [LARGE SCALE GENOMIC DNA]</scope>
    <source>
        <strain evidence="3">C19</strain>
    </source>
</reference>
<keyword evidence="1" id="KW-0812">Transmembrane</keyword>
<dbReference type="HOGENOM" id="CLU_1507657_0_0_5"/>
<feature type="transmembrane region" description="Helical" evidence="1">
    <location>
        <begin position="112"/>
        <end position="133"/>
    </location>
</feature>
<dbReference type="AlphaFoldDB" id="F4QGR0"/>
<sequence length="178" mass="19441">MDRVSDIYWKTVVAEVAPEAQATADGLDGALRAMGFSGDRETGIYRRISWLALLPAQHEWQVEVAPLEAGSGFSVRFGMSNGWYTYGGLAASFAGAMACVVIATEIRVMELLWLAGVFFALPLIQGVVARFAAHAMEKDLWRGISALGPWQGSRTVWRTLNRAYGRDRIVEHAPGALP</sequence>